<gene>
    <name evidence="1" type="ORF">GWO12_17125</name>
</gene>
<organism evidence="1 2">
    <name type="scientific">Candidatus Kutchimonas denitrificans</name>
    <dbReference type="NCBI Taxonomy" id="3056748"/>
    <lineage>
        <taxon>Bacteria</taxon>
        <taxon>Pseudomonadati</taxon>
        <taxon>Gemmatimonadota</taxon>
        <taxon>Gemmatimonadia</taxon>
        <taxon>Candidatus Palauibacterales</taxon>
        <taxon>Candidatus Palauibacteraceae</taxon>
        <taxon>Candidatus Kutchimonas</taxon>
    </lineage>
</organism>
<evidence type="ECO:0000313" key="1">
    <source>
        <dbReference type="EMBL" id="NIR76801.1"/>
    </source>
</evidence>
<sequence>MDRIEVTESELLEALQEATDAEPDWGPSDAHTVRELAAAMDVDRSVVRRKLRPLIFDGQAEAVKVRRPAMDGSLRKVPAYRLLGEPGQNGEGE</sequence>
<protein>
    <submittedName>
        <fullName evidence="1">Uncharacterized protein</fullName>
    </submittedName>
</protein>
<evidence type="ECO:0000313" key="2">
    <source>
        <dbReference type="Proteomes" id="UP000702544"/>
    </source>
</evidence>
<name>A0AAE5CAR5_9BACT</name>
<dbReference type="EMBL" id="JAACAK010000148">
    <property type="protein sequence ID" value="NIR76801.1"/>
    <property type="molecule type" value="Genomic_DNA"/>
</dbReference>
<dbReference type="AlphaFoldDB" id="A0AAE5CAR5"/>
<dbReference type="Proteomes" id="UP000702544">
    <property type="component" value="Unassembled WGS sequence"/>
</dbReference>
<comment type="caution">
    <text evidence="1">The sequence shown here is derived from an EMBL/GenBank/DDBJ whole genome shotgun (WGS) entry which is preliminary data.</text>
</comment>
<proteinExistence type="predicted"/>
<reference evidence="1 2" key="1">
    <citation type="submission" date="2020-01" db="EMBL/GenBank/DDBJ databases">
        <title>Genomes assembled from Gulf of Kutch pelagic sediment metagenomes.</title>
        <authorList>
            <person name="Chandrashekar M."/>
            <person name="Mahajan M.S."/>
            <person name="Dave K.J."/>
            <person name="Vatsa P."/>
            <person name="Nathani N.M."/>
        </authorList>
    </citation>
    <scope>NUCLEOTIDE SEQUENCE [LARGE SCALE GENOMIC DNA]</scope>
    <source>
        <strain evidence="1">KS3-K002</strain>
    </source>
</reference>
<accession>A0AAE5CAR5</accession>